<feature type="region of interest" description="Disordered" evidence="1">
    <location>
        <begin position="307"/>
        <end position="393"/>
    </location>
</feature>
<dbReference type="InterPro" id="IPR011029">
    <property type="entry name" value="DEATH-like_dom_sf"/>
</dbReference>
<sequence length="393" mass="45857">MKLLNVLEDLGDSDLKKFKYSLNVSDEEPHFGAGEVEDKSRVELSKLIVSRCTRTGAPHRTVQTLRAIGCNEEARRLEQWSKTHLEELSQRSQAQAVPGPRTPLGRVFQKPQEAQVSPANLPKNNPLGQTTLVFGKHIGKTFEWLLENDKNYAVYLVATHLEEKEKGDTTNDPKRMEIKDALAAYVSLFPDVMNEVEFYRKGMRPLGFGKYSKKHLMDLYNSKEDEHKSYVQWLRSNVQTCTKGSKMEAAISYIQHRDEHQPSSSFSYFSAAKRSYKSKTTTKAKGKTLHSNCAVCERSLGERRCKKEPRKHYEERRGLEKRKREETEAWKRGERKDLARRQREERGTEERGDTEKTDETMKMRREKIRTEEPRREGIKQRERRHGKKRGQRR</sequence>
<dbReference type="Pfam" id="PF02758">
    <property type="entry name" value="PYRIN"/>
    <property type="match status" value="1"/>
</dbReference>
<comment type="caution">
    <text evidence="3">The sequence shown here is derived from an EMBL/GenBank/DDBJ whole genome shotgun (WGS) entry which is preliminary data.</text>
</comment>
<proteinExistence type="predicted"/>
<accession>A0AAW0N160</accession>
<protein>
    <recommendedName>
        <fullName evidence="2">Pyrin domain-containing protein</fullName>
    </recommendedName>
</protein>
<dbReference type="EMBL" id="JBBPFD010000019">
    <property type="protein sequence ID" value="KAK7886431.1"/>
    <property type="molecule type" value="Genomic_DNA"/>
</dbReference>
<dbReference type="SMART" id="SM01289">
    <property type="entry name" value="PYRIN"/>
    <property type="match status" value="1"/>
</dbReference>
<reference evidence="4" key="1">
    <citation type="submission" date="2024-04" db="EMBL/GenBank/DDBJ databases">
        <title>Salinicola lusitanus LLJ914,a marine bacterium isolated from the Okinawa Trough.</title>
        <authorList>
            <person name="Li J."/>
        </authorList>
    </citation>
    <scope>NUCLEOTIDE SEQUENCE [LARGE SCALE GENOMIC DNA]</scope>
</reference>
<evidence type="ECO:0000259" key="2">
    <source>
        <dbReference type="PROSITE" id="PS50824"/>
    </source>
</evidence>
<organism evidence="3 4">
    <name type="scientific">Mugilogobius chulae</name>
    <name type="common">yellowstripe goby</name>
    <dbReference type="NCBI Taxonomy" id="88201"/>
    <lineage>
        <taxon>Eukaryota</taxon>
        <taxon>Metazoa</taxon>
        <taxon>Chordata</taxon>
        <taxon>Craniata</taxon>
        <taxon>Vertebrata</taxon>
        <taxon>Euteleostomi</taxon>
        <taxon>Actinopterygii</taxon>
        <taxon>Neopterygii</taxon>
        <taxon>Teleostei</taxon>
        <taxon>Neoteleostei</taxon>
        <taxon>Acanthomorphata</taxon>
        <taxon>Gobiaria</taxon>
        <taxon>Gobiiformes</taxon>
        <taxon>Gobioidei</taxon>
        <taxon>Gobiidae</taxon>
        <taxon>Gobionellinae</taxon>
        <taxon>Mugilogobius</taxon>
    </lineage>
</organism>
<dbReference type="Proteomes" id="UP001460270">
    <property type="component" value="Unassembled WGS sequence"/>
</dbReference>
<dbReference type="AlphaFoldDB" id="A0AAW0N160"/>
<feature type="compositionally biased region" description="Basic residues" evidence="1">
    <location>
        <begin position="381"/>
        <end position="393"/>
    </location>
</feature>
<evidence type="ECO:0000256" key="1">
    <source>
        <dbReference type="SAM" id="MobiDB-lite"/>
    </source>
</evidence>
<name>A0AAW0N160_9GOBI</name>
<evidence type="ECO:0000313" key="3">
    <source>
        <dbReference type="EMBL" id="KAK7886431.1"/>
    </source>
</evidence>
<dbReference type="SUPFAM" id="SSF47986">
    <property type="entry name" value="DEATH domain"/>
    <property type="match status" value="1"/>
</dbReference>
<feature type="domain" description="Pyrin" evidence="2">
    <location>
        <begin position="1"/>
        <end position="95"/>
    </location>
</feature>
<keyword evidence="4" id="KW-1185">Reference proteome</keyword>
<dbReference type="Gene3D" id="1.10.533.10">
    <property type="entry name" value="Death Domain, Fas"/>
    <property type="match status" value="1"/>
</dbReference>
<evidence type="ECO:0000313" key="4">
    <source>
        <dbReference type="Proteomes" id="UP001460270"/>
    </source>
</evidence>
<gene>
    <name evidence="3" type="ORF">WMY93_026052</name>
</gene>
<dbReference type="PROSITE" id="PS50824">
    <property type="entry name" value="DAPIN"/>
    <property type="match status" value="1"/>
</dbReference>
<feature type="compositionally biased region" description="Basic and acidic residues" evidence="1">
    <location>
        <begin position="307"/>
        <end position="380"/>
    </location>
</feature>
<dbReference type="InterPro" id="IPR004020">
    <property type="entry name" value="DAPIN"/>
</dbReference>